<gene>
    <name evidence="1" type="ORF">DERYTH_LOCUS9233</name>
</gene>
<evidence type="ECO:0000313" key="2">
    <source>
        <dbReference type="Proteomes" id="UP000789405"/>
    </source>
</evidence>
<dbReference type="OrthoDB" id="10446674at2759"/>
<proteinExistence type="predicted"/>
<dbReference type="AlphaFoldDB" id="A0A9N9GT67"/>
<dbReference type="EMBL" id="CAJVPY010004996">
    <property type="protein sequence ID" value="CAG8632799.1"/>
    <property type="molecule type" value="Genomic_DNA"/>
</dbReference>
<dbReference type="Proteomes" id="UP000789405">
    <property type="component" value="Unassembled WGS sequence"/>
</dbReference>
<keyword evidence="2" id="KW-1185">Reference proteome</keyword>
<comment type="caution">
    <text evidence="1">The sequence shown here is derived from an EMBL/GenBank/DDBJ whole genome shotgun (WGS) entry which is preliminary data.</text>
</comment>
<sequence>MSLDRNVLSEEFSLLILKLTNACEGRLTNIAFDDDGKIVVTRNFSGKTLRSKKQDDIVKTELDINEIQNDHGIESSKKKKRKYKDDNSKQSSLLSQILNEVNDDDPENAWTSINAILETIFGRDQILKSPNDESKSKYLNLIFELQDCHEALKPIQTMDTSQKQKSNEEDLIILLIKKVKWEEVANNLKKVNNSSDNSDETTSDSTLTVTLKATNSDITSIKNDLDSWRNKYNKYNDLKRSIKIEKLKHFVSLKQHYINLFYAATQKTPCVSKSLPSKSKFEQSNPLGNNPPQKILRGWISHHISSTLLVSKRTERKIWNSLCLLVALLSNSNENINYKPFLQIGNDIENDAQLMRM</sequence>
<accession>A0A9N9GT67</accession>
<evidence type="ECO:0000313" key="1">
    <source>
        <dbReference type="EMBL" id="CAG8632799.1"/>
    </source>
</evidence>
<reference evidence="1" key="1">
    <citation type="submission" date="2021-06" db="EMBL/GenBank/DDBJ databases">
        <authorList>
            <person name="Kallberg Y."/>
            <person name="Tangrot J."/>
            <person name="Rosling A."/>
        </authorList>
    </citation>
    <scope>NUCLEOTIDE SEQUENCE</scope>
    <source>
        <strain evidence="1">MA453B</strain>
    </source>
</reference>
<name>A0A9N9GT67_9GLOM</name>
<organism evidence="1 2">
    <name type="scientific">Dentiscutata erythropus</name>
    <dbReference type="NCBI Taxonomy" id="1348616"/>
    <lineage>
        <taxon>Eukaryota</taxon>
        <taxon>Fungi</taxon>
        <taxon>Fungi incertae sedis</taxon>
        <taxon>Mucoromycota</taxon>
        <taxon>Glomeromycotina</taxon>
        <taxon>Glomeromycetes</taxon>
        <taxon>Diversisporales</taxon>
        <taxon>Gigasporaceae</taxon>
        <taxon>Dentiscutata</taxon>
    </lineage>
</organism>
<protein>
    <submittedName>
        <fullName evidence="1">4459_t:CDS:1</fullName>
    </submittedName>
</protein>